<dbReference type="AlphaFoldDB" id="A0A8J5YTX5"/>
<dbReference type="EMBL" id="JAHUZN010000008">
    <property type="protein sequence ID" value="KAG8486435.1"/>
    <property type="molecule type" value="Genomic_DNA"/>
</dbReference>
<sequence>MGSTKAFGKDGFPALFYQKYWHIMGEERKLGDLKEDGGMGFRVMSKFNIALLAKQGWGLLCNPDSLLARSLKAKYYPHLDFLQARLGNLPSFTWRSLWAIKDLLEKVMCWRVESELIEQHANKWKEELIRNTFHQEEAEKILYIPFPSKKEADSMVWSAEASGTYTVCSEALACVQATQFGAESGFLRSDIEVDALSVVKKVNNEEEDRSEIRAYIIDAKRLKKYFISCRFKHAERQMNKVAHHLAKEGINKEEDTYLRNGLPSLVTQAVEEDKRNARRTKSTSPHEG</sequence>
<feature type="domain" description="RNase H type-1" evidence="1">
    <location>
        <begin position="166"/>
        <end position="248"/>
    </location>
</feature>
<dbReference type="InterPro" id="IPR044730">
    <property type="entry name" value="RNase_H-like_dom_plant"/>
</dbReference>
<dbReference type="GO" id="GO:0003676">
    <property type="term" value="F:nucleic acid binding"/>
    <property type="evidence" value="ECO:0007669"/>
    <property type="project" value="InterPro"/>
</dbReference>
<organism evidence="2 3">
    <name type="scientific">Gossypium anomalum</name>
    <dbReference type="NCBI Taxonomy" id="47600"/>
    <lineage>
        <taxon>Eukaryota</taxon>
        <taxon>Viridiplantae</taxon>
        <taxon>Streptophyta</taxon>
        <taxon>Embryophyta</taxon>
        <taxon>Tracheophyta</taxon>
        <taxon>Spermatophyta</taxon>
        <taxon>Magnoliopsida</taxon>
        <taxon>eudicotyledons</taxon>
        <taxon>Gunneridae</taxon>
        <taxon>Pentapetalae</taxon>
        <taxon>rosids</taxon>
        <taxon>malvids</taxon>
        <taxon>Malvales</taxon>
        <taxon>Malvaceae</taxon>
        <taxon>Malvoideae</taxon>
        <taxon>Gossypium</taxon>
    </lineage>
</organism>
<name>A0A8J5YTX5_9ROSI</name>
<dbReference type="PANTHER" id="PTHR47723:SF21">
    <property type="entry name" value="POLYNUCLEOTIDYL TRANSFERASE, RIBONUCLEASE H-LIKE SUPERFAMILY PROTEIN"/>
    <property type="match status" value="1"/>
</dbReference>
<dbReference type="InterPro" id="IPR036397">
    <property type="entry name" value="RNaseH_sf"/>
</dbReference>
<dbReference type="InterPro" id="IPR002156">
    <property type="entry name" value="RNaseH_domain"/>
</dbReference>
<proteinExistence type="predicted"/>
<keyword evidence="3" id="KW-1185">Reference proteome</keyword>
<dbReference type="GO" id="GO:0004523">
    <property type="term" value="F:RNA-DNA hybrid ribonuclease activity"/>
    <property type="evidence" value="ECO:0007669"/>
    <property type="project" value="InterPro"/>
</dbReference>
<gene>
    <name evidence="2" type="ORF">CXB51_019917</name>
</gene>
<evidence type="ECO:0000313" key="2">
    <source>
        <dbReference type="EMBL" id="KAG8486435.1"/>
    </source>
</evidence>
<dbReference type="CDD" id="cd06222">
    <property type="entry name" value="RNase_H_like"/>
    <property type="match status" value="1"/>
</dbReference>
<evidence type="ECO:0000313" key="3">
    <source>
        <dbReference type="Proteomes" id="UP000701853"/>
    </source>
</evidence>
<reference evidence="2 3" key="1">
    <citation type="journal article" date="2021" name="bioRxiv">
        <title>The Gossypium anomalum genome as a resource for cotton improvement and evolutionary analysis of hybrid incompatibility.</title>
        <authorList>
            <person name="Grover C.E."/>
            <person name="Yuan D."/>
            <person name="Arick M.A."/>
            <person name="Miller E.R."/>
            <person name="Hu G."/>
            <person name="Peterson D.G."/>
            <person name="Wendel J.F."/>
            <person name="Udall J.A."/>
        </authorList>
    </citation>
    <scope>NUCLEOTIDE SEQUENCE [LARGE SCALE GENOMIC DNA]</scope>
    <source>
        <strain evidence="2">JFW-Udall</strain>
        <tissue evidence="2">Leaf</tissue>
    </source>
</reference>
<dbReference type="OrthoDB" id="988822at2759"/>
<accession>A0A8J5YTX5</accession>
<dbReference type="Pfam" id="PF13456">
    <property type="entry name" value="RVT_3"/>
    <property type="match status" value="1"/>
</dbReference>
<dbReference type="Proteomes" id="UP000701853">
    <property type="component" value="Chromosome 8"/>
</dbReference>
<dbReference type="InterPro" id="IPR053151">
    <property type="entry name" value="RNase_H-like"/>
</dbReference>
<dbReference type="Gene3D" id="3.30.420.10">
    <property type="entry name" value="Ribonuclease H-like superfamily/Ribonuclease H"/>
    <property type="match status" value="1"/>
</dbReference>
<protein>
    <recommendedName>
        <fullName evidence="1">RNase H type-1 domain-containing protein</fullName>
    </recommendedName>
</protein>
<dbReference type="PANTHER" id="PTHR47723">
    <property type="entry name" value="OS05G0353850 PROTEIN"/>
    <property type="match status" value="1"/>
</dbReference>
<comment type="caution">
    <text evidence="2">The sequence shown here is derived from an EMBL/GenBank/DDBJ whole genome shotgun (WGS) entry which is preliminary data.</text>
</comment>
<evidence type="ECO:0000259" key="1">
    <source>
        <dbReference type="Pfam" id="PF13456"/>
    </source>
</evidence>